<organism evidence="1">
    <name type="scientific">Streptantibioticus silvisoli</name>
    <dbReference type="NCBI Taxonomy" id="2705255"/>
    <lineage>
        <taxon>Bacteria</taxon>
        <taxon>Bacillati</taxon>
        <taxon>Actinomycetota</taxon>
        <taxon>Actinomycetes</taxon>
        <taxon>Kitasatosporales</taxon>
        <taxon>Streptomycetaceae</taxon>
        <taxon>Streptantibioticus</taxon>
    </lineage>
</organism>
<evidence type="ECO:0000313" key="1">
    <source>
        <dbReference type="EMBL" id="MDI5969431.1"/>
    </source>
</evidence>
<dbReference type="RefSeq" id="WP_271313409.1">
    <property type="nucleotide sequence ID" value="NZ_JABXJJ020000009.1"/>
</dbReference>
<gene>
    <name evidence="1" type="ORF">POF50_008765</name>
</gene>
<accession>A0AA90JWU3</accession>
<comment type="caution">
    <text evidence="1">The sequence shown here is derived from an EMBL/GenBank/DDBJ whole genome shotgun (WGS) entry which is preliminary data.</text>
</comment>
<dbReference type="EMBL" id="JABXJJ020000009">
    <property type="protein sequence ID" value="MDI5969431.1"/>
    <property type="molecule type" value="Genomic_DNA"/>
</dbReference>
<proteinExistence type="predicted"/>
<protein>
    <submittedName>
        <fullName evidence="1">Uncharacterized protein</fullName>
    </submittedName>
</protein>
<reference evidence="1" key="1">
    <citation type="submission" date="2023-05" db="EMBL/GenBank/DDBJ databases">
        <title>Streptantibioticus silvisoli sp. nov., acidotolerant actinomycetes 1 from pine litter.</title>
        <authorList>
            <person name="Swiecimska M."/>
            <person name="Golinska P."/>
            <person name="Sangal V."/>
            <person name="Wachnowicz B."/>
            <person name="Goodfellow M."/>
        </authorList>
    </citation>
    <scope>NUCLEOTIDE SEQUENCE</scope>
    <source>
        <strain evidence="1">SL13</strain>
    </source>
</reference>
<dbReference type="AlphaFoldDB" id="A0AA90JWU3"/>
<name>A0AA90JWU3_9ACTN</name>
<sequence>MLSQPEQPWQPGPNDLPFTTHLINPHGDRHLGFNDVEGRFYRLWQHRPPEPLHTGDAILLRPSDIDQIIKFSMIWVKNHPAHPRSSDLSDELAAGAKAVVLHFAQAAQAPVQR</sequence>